<feature type="domain" description="Fibronectin type-III" evidence="12">
    <location>
        <begin position="785"/>
        <end position="882"/>
    </location>
</feature>
<accession>A0A8C1JIQ9</accession>
<dbReference type="FunFam" id="2.60.40.10:FF:000004">
    <property type="entry name" value="DCC isoform 1"/>
    <property type="match status" value="2"/>
</dbReference>
<dbReference type="FunFam" id="2.60.40.10:FF:000551">
    <property type="entry name" value="Protogenin A"/>
    <property type="match status" value="1"/>
</dbReference>
<dbReference type="InterPro" id="IPR013098">
    <property type="entry name" value="Ig_I-set"/>
</dbReference>
<dbReference type="SUPFAM" id="SSF48726">
    <property type="entry name" value="Immunoglobulin"/>
    <property type="match status" value="4"/>
</dbReference>
<dbReference type="Pfam" id="PF00041">
    <property type="entry name" value="fn3"/>
    <property type="match status" value="4"/>
</dbReference>
<reference evidence="13" key="1">
    <citation type="submission" date="2025-08" db="UniProtKB">
        <authorList>
            <consortium name="Ensembl"/>
        </authorList>
    </citation>
    <scope>IDENTIFICATION</scope>
</reference>
<keyword evidence="14" id="KW-1185">Reference proteome</keyword>
<name>A0A8C1JIQ9_CYPCA</name>
<dbReference type="AlphaFoldDB" id="A0A8C1JIQ9"/>
<sequence length="1098" mass="120805">KIKQNLGFHRALQKIFFLFSVEPVDTLAVRGLPAVLNCSAASNALVRVEWKKDGTFLNLVADDRKRQLADGSLLISTVVHSKHNKPDEGVYQCVATIDNLGTISSRTARLTVAGLPRFLSQPEGVSVRMGGTEMLSCEVTEELVPFTRWERDGRPVELDGRVIQLPSGALVISNASQSDAGLYRCTIDGLGPAKSTEEAELQVSADSGVEEKLETLQGPAAVAKVVGESVLLPCVMKGYPVPVIRWTFNGRPVDESRERFAVIGGGSLQIVNLTEEDAGIYACQTDSDNMTSEIQAELTVHVPPRFLTRPSNTYAQESMDIIFECDVTGSPPLTVKWMKDGDTVIPSDYFRIVKQHNLQVLGLVKSDEGFYQCLAENEAGNVQASAQLIILDLDVALPSAVPSLTDATTDHVASSPAERNGPTPSAPRDVVASLVSTRFIKLTWRLPAEPHGENISYSVFYSLEGTNRERVENTSGPGEMQVTIQNLVPDTKYTFRVVASNANGPGESSTPLTVATQLEVQVPGPAPNLQVVSVGTSSVTLSWDRPVTGNGEIQTYRLFYSEKGRDSEQDVDVTGLSYTMTGLKTFTEYSFRVVAYNKHGPGVSTEDVVVRTLSDVPSAAPQNLTLEVLNSTSIMVRWQPPPAGTLNGELTGYRLRYRKGLRRADAAEISTSQLFQLIEGLEKGKVYTVRVSASTVNGSGPTTEWIAAETFENDLDGKQILPADFLPRSSLQHFMIYECLLYGLSALLKMKYYINNNLKKIITFSLSYKQLQSIYACVCFFPSSAPKDVTVISKEGNPRIININWQPPTEANGKITGYIIYYSTDVDAEVHDWVVEPVLGNRLTHQIQGLTLDTTYYYKIQARNSKGMGPMSDAVQFHTPKGKSSTSLRLAPKIIIIIIILTFCCVRSLYEIILKKRAACKSSTGSHKYKNSSKDLNPPDLWIHHERLELKPMDKSPEPNPVMTETPIPRTAQDPAAEPSHQRRGHEAEESRRGGRPKMMMPFDSQVHITDRPAPSQPVLLRCSVLLYTLTLVPVTSPLSAFVFGSFFPSVVLHPSILTLTRLLWHGSLSQTYETDELSEEMAHLEGLMKDLNAITTD</sequence>
<feature type="domain" description="Ig-like" evidence="11">
    <location>
        <begin position="116"/>
        <end position="204"/>
    </location>
</feature>
<dbReference type="Pfam" id="PF07679">
    <property type="entry name" value="I-set"/>
    <property type="match status" value="1"/>
</dbReference>
<dbReference type="FunFam" id="2.60.40.10:FF:000216">
    <property type="entry name" value="neogenin isoform X1"/>
    <property type="match status" value="1"/>
</dbReference>
<dbReference type="InterPro" id="IPR013783">
    <property type="entry name" value="Ig-like_fold"/>
</dbReference>
<dbReference type="PROSITE" id="PS50835">
    <property type="entry name" value="IG_LIKE"/>
    <property type="match status" value="4"/>
</dbReference>
<dbReference type="SUPFAM" id="SSF49265">
    <property type="entry name" value="Fibronectin type III"/>
    <property type="match status" value="2"/>
</dbReference>
<evidence type="ECO:0000256" key="8">
    <source>
        <dbReference type="ARBA" id="ARBA00023180"/>
    </source>
</evidence>
<dbReference type="InterPro" id="IPR007110">
    <property type="entry name" value="Ig-like_dom"/>
</dbReference>
<evidence type="ECO:0000256" key="4">
    <source>
        <dbReference type="ARBA" id="ARBA00022737"/>
    </source>
</evidence>
<dbReference type="SMART" id="SM00408">
    <property type="entry name" value="IGc2"/>
    <property type="match status" value="4"/>
</dbReference>
<dbReference type="Pfam" id="PF13895">
    <property type="entry name" value="Ig_2"/>
    <property type="match status" value="1"/>
</dbReference>
<keyword evidence="9" id="KW-0393">Immunoglobulin domain</keyword>
<keyword evidence="5" id="KW-1133">Transmembrane helix</keyword>
<comment type="similarity">
    <text evidence="2">Belongs to the immunoglobulin superfamily. DCC family.</text>
</comment>
<feature type="domain" description="Ig-like" evidence="11">
    <location>
        <begin position="304"/>
        <end position="389"/>
    </location>
</feature>
<evidence type="ECO:0000313" key="14">
    <source>
        <dbReference type="Proteomes" id="UP000694427"/>
    </source>
</evidence>
<evidence type="ECO:0000256" key="6">
    <source>
        <dbReference type="ARBA" id="ARBA00023136"/>
    </source>
</evidence>
<dbReference type="FunFam" id="2.60.40.10:FF:000101">
    <property type="entry name" value="Neogenin isoform 1"/>
    <property type="match status" value="1"/>
</dbReference>
<dbReference type="InterPro" id="IPR003598">
    <property type="entry name" value="Ig_sub2"/>
</dbReference>
<dbReference type="PANTHER" id="PTHR44170:SF14">
    <property type="entry name" value="NEOGENIN"/>
    <property type="match status" value="1"/>
</dbReference>
<dbReference type="Pfam" id="PF13927">
    <property type="entry name" value="Ig_3"/>
    <property type="match status" value="2"/>
</dbReference>
<keyword evidence="7" id="KW-1015">Disulfide bond</keyword>
<feature type="region of interest" description="Disordered" evidence="10">
    <location>
        <begin position="949"/>
        <end position="1001"/>
    </location>
</feature>
<evidence type="ECO:0000256" key="7">
    <source>
        <dbReference type="ARBA" id="ARBA00023157"/>
    </source>
</evidence>
<evidence type="ECO:0000256" key="9">
    <source>
        <dbReference type="ARBA" id="ARBA00023319"/>
    </source>
</evidence>
<keyword evidence="8" id="KW-0325">Glycoprotein</keyword>
<keyword evidence="3" id="KW-0812">Transmembrane</keyword>
<feature type="domain" description="Fibronectin type-III" evidence="12">
    <location>
        <begin position="426"/>
        <end position="519"/>
    </location>
</feature>
<feature type="domain" description="Ig-like" evidence="11">
    <location>
        <begin position="227"/>
        <end position="299"/>
    </location>
</feature>
<dbReference type="InterPro" id="IPR010560">
    <property type="entry name" value="Neogenin_C"/>
</dbReference>
<keyword evidence="4" id="KW-0677">Repeat</keyword>
<evidence type="ECO:0000256" key="1">
    <source>
        <dbReference type="ARBA" id="ARBA00004479"/>
    </source>
</evidence>
<dbReference type="PRINTS" id="PR00014">
    <property type="entry name" value="FNTYPEIII"/>
</dbReference>
<dbReference type="Ensembl" id="ENSCCRT00010036488.1">
    <property type="protein sequence ID" value="ENSCCRP00010033273.1"/>
    <property type="gene ID" value="ENSCCRG00010014075.1"/>
</dbReference>
<dbReference type="FunFam" id="2.60.40.10:FF:000187">
    <property type="entry name" value="neogenin isoform X2"/>
    <property type="match status" value="1"/>
</dbReference>
<dbReference type="SMART" id="SM00409">
    <property type="entry name" value="IG"/>
    <property type="match status" value="4"/>
</dbReference>
<feature type="region of interest" description="Disordered" evidence="10">
    <location>
        <begin position="407"/>
        <end position="428"/>
    </location>
</feature>
<evidence type="ECO:0000259" key="12">
    <source>
        <dbReference type="PROSITE" id="PS50853"/>
    </source>
</evidence>
<dbReference type="GO" id="GO:0098609">
    <property type="term" value="P:cell-cell adhesion"/>
    <property type="evidence" value="ECO:0007669"/>
    <property type="project" value="TreeGrafter"/>
</dbReference>
<evidence type="ECO:0000256" key="10">
    <source>
        <dbReference type="SAM" id="MobiDB-lite"/>
    </source>
</evidence>
<dbReference type="Gene3D" id="2.60.40.10">
    <property type="entry name" value="Immunoglobulins"/>
    <property type="match status" value="8"/>
</dbReference>
<dbReference type="CDD" id="cd00063">
    <property type="entry name" value="FN3"/>
    <property type="match status" value="4"/>
</dbReference>
<proteinExistence type="inferred from homology"/>
<evidence type="ECO:0000256" key="2">
    <source>
        <dbReference type="ARBA" id="ARBA00009588"/>
    </source>
</evidence>
<dbReference type="PANTHER" id="PTHR44170">
    <property type="entry name" value="PROTEIN SIDEKICK"/>
    <property type="match status" value="1"/>
</dbReference>
<dbReference type="Proteomes" id="UP000694427">
    <property type="component" value="Unplaced"/>
</dbReference>
<feature type="domain" description="Fibronectin type-III" evidence="12">
    <location>
        <begin position="620"/>
        <end position="713"/>
    </location>
</feature>
<evidence type="ECO:0000313" key="13">
    <source>
        <dbReference type="Ensembl" id="ENSCCRP00010033273.1"/>
    </source>
</evidence>
<feature type="domain" description="Ig-like" evidence="11">
    <location>
        <begin position="31"/>
        <end position="111"/>
    </location>
</feature>
<reference evidence="13" key="2">
    <citation type="submission" date="2025-09" db="UniProtKB">
        <authorList>
            <consortium name="Ensembl"/>
        </authorList>
    </citation>
    <scope>IDENTIFICATION</scope>
</reference>
<evidence type="ECO:0000259" key="11">
    <source>
        <dbReference type="PROSITE" id="PS50835"/>
    </source>
</evidence>
<protein>
    <submittedName>
        <fullName evidence="13">Neogenin 1</fullName>
    </submittedName>
</protein>
<dbReference type="FunFam" id="2.60.40.10:FF:000189">
    <property type="entry name" value="Neogenin isoform 3"/>
    <property type="match status" value="1"/>
</dbReference>
<dbReference type="InterPro" id="IPR036179">
    <property type="entry name" value="Ig-like_dom_sf"/>
</dbReference>
<dbReference type="GO" id="GO:0016020">
    <property type="term" value="C:membrane"/>
    <property type="evidence" value="ECO:0007669"/>
    <property type="project" value="UniProtKB-SubCell"/>
</dbReference>
<dbReference type="PROSITE" id="PS50853">
    <property type="entry name" value="FN3"/>
    <property type="match status" value="4"/>
</dbReference>
<dbReference type="CDD" id="cd05722">
    <property type="entry name" value="IgI_1_Neogenin_like"/>
    <property type="match status" value="1"/>
</dbReference>
<dbReference type="SMART" id="SM00060">
    <property type="entry name" value="FN3"/>
    <property type="match status" value="4"/>
</dbReference>
<keyword evidence="6" id="KW-0472">Membrane</keyword>
<dbReference type="Pfam" id="PF06583">
    <property type="entry name" value="Neogenin_C"/>
    <property type="match status" value="2"/>
</dbReference>
<comment type="subcellular location">
    <subcellularLocation>
        <location evidence="1">Membrane</location>
        <topology evidence="1">Single-pass type I membrane protein</topology>
    </subcellularLocation>
</comment>
<dbReference type="InterPro" id="IPR036116">
    <property type="entry name" value="FN3_sf"/>
</dbReference>
<organism evidence="13 14">
    <name type="scientific">Cyprinus carpio</name>
    <name type="common">Common carp</name>
    <dbReference type="NCBI Taxonomy" id="7962"/>
    <lineage>
        <taxon>Eukaryota</taxon>
        <taxon>Metazoa</taxon>
        <taxon>Chordata</taxon>
        <taxon>Craniata</taxon>
        <taxon>Vertebrata</taxon>
        <taxon>Euteleostomi</taxon>
        <taxon>Actinopterygii</taxon>
        <taxon>Neopterygii</taxon>
        <taxon>Teleostei</taxon>
        <taxon>Ostariophysi</taxon>
        <taxon>Cypriniformes</taxon>
        <taxon>Cyprinidae</taxon>
        <taxon>Cyprininae</taxon>
        <taxon>Cyprinus</taxon>
    </lineage>
</organism>
<evidence type="ECO:0000256" key="5">
    <source>
        <dbReference type="ARBA" id="ARBA00022989"/>
    </source>
</evidence>
<dbReference type="InterPro" id="IPR003961">
    <property type="entry name" value="FN3_dom"/>
</dbReference>
<feature type="domain" description="Fibronectin type-III" evidence="12">
    <location>
        <begin position="525"/>
        <end position="615"/>
    </location>
</feature>
<evidence type="ECO:0000256" key="3">
    <source>
        <dbReference type="ARBA" id="ARBA00022692"/>
    </source>
</evidence>
<dbReference type="InterPro" id="IPR003599">
    <property type="entry name" value="Ig_sub"/>
</dbReference>